<proteinExistence type="predicted"/>
<accession>A0A9N8VBH8</accession>
<keyword evidence="2" id="KW-1185">Reference proteome</keyword>
<protein>
    <submittedName>
        <fullName evidence="1">13673_t:CDS:1</fullName>
    </submittedName>
</protein>
<evidence type="ECO:0000313" key="2">
    <source>
        <dbReference type="Proteomes" id="UP000789375"/>
    </source>
</evidence>
<name>A0A9N8VBH8_FUNMO</name>
<dbReference type="Proteomes" id="UP000789375">
    <property type="component" value="Unassembled WGS sequence"/>
</dbReference>
<organism evidence="1 2">
    <name type="scientific">Funneliformis mosseae</name>
    <name type="common">Endomycorrhizal fungus</name>
    <name type="synonym">Glomus mosseae</name>
    <dbReference type="NCBI Taxonomy" id="27381"/>
    <lineage>
        <taxon>Eukaryota</taxon>
        <taxon>Fungi</taxon>
        <taxon>Fungi incertae sedis</taxon>
        <taxon>Mucoromycota</taxon>
        <taxon>Glomeromycotina</taxon>
        <taxon>Glomeromycetes</taxon>
        <taxon>Glomerales</taxon>
        <taxon>Glomeraceae</taxon>
        <taxon>Funneliformis</taxon>
    </lineage>
</organism>
<comment type="caution">
    <text evidence="1">The sequence shown here is derived from an EMBL/GenBank/DDBJ whole genome shotgun (WGS) entry which is preliminary data.</text>
</comment>
<evidence type="ECO:0000313" key="1">
    <source>
        <dbReference type="EMBL" id="CAG8441682.1"/>
    </source>
</evidence>
<gene>
    <name evidence="1" type="ORF">FMOSSE_LOCUS864</name>
</gene>
<sequence>MVKRSDFNDDGFTDEEIIEETIDEGQLEDSSYANELWSHSDINKLLDLLAAIDD</sequence>
<reference evidence="1" key="1">
    <citation type="submission" date="2021-06" db="EMBL/GenBank/DDBJ databases">
        <authorList>
            <person name="Kallberg Y."/>
            <person name="Tangrot J."/>
            <person name="Rosling A."/>
        </authorList>
    </citation>
    <scope>NUCLEOTIDE SEQUENCE</scope>
    <source>
        <strain evidence="1">87-6 pot B 2015</strain>
    </source>
</reference>
<dbReference type="AlphaFoldDB" id="A0A9N8VBH8"/>
<dbReference type="EMBL" id="CAJVPP010000090">
    <property type="protein sequence ID" value="CAG8441682.1"/>
    <property type="molecule type" value="Genomic_DNA"/>
</dbReference>